<evidence type="ECO:0000259" key="1">
    <source>
        <dbReference type="PROSITE" id="PS50822"/>
    </source>
</evidence>
<comment type="caution">
    <text evidence="2">The sequence shown here is derived from an EMBL/GenBank/DDBJ whole genome shotgun (WGS) entry which is preliminary data.</text>
</comment>
<protein>
    <recommendedName>
        <fullName evidence="1">Piwi domain-containing protein</fullName>
    </recommendedName>
</protein>
<proteinExistence type="predicted"/>
<accession>A0A9Q0R395</accession>
<dbReference type="EMBL" id="JAMYWD010000001">
    <property type="protein sequence ID" value="KAJ4981793.1"/>
    <property type="molecule type" value="Genomic_DNA"/>
</dbReference>
<dbReference type="InterPro" id="IPR036397">
    <property type="entry name" value="RNaseH_sf"/>
</dbReference>
<dbReference type="Proteomes" id="UP001141806">
    <property type="component" value="Unassembled WGS sequence"/>
</dbReference>
<dbReference type="InterPro" id="IPR012337">
    <property type="entry name" value="RNaseH-like_sf"/>
</dbReference>
<sequence length="147" mass="16271">MLRVSAFWTARIIFYRDGVSEGQFYQVLLFELDAIRKACASLEPNYQPPVTFIVSGNILPSTVVDSKICAYALFLSLGSSVGVGFGSLGSATGNCYPDSDKERESFELQASALSLEEVSDQGFWEFDKKDCRKDYQGSWVVVDVLPI</sequence>
<name>A0A9Q0R395_9MAGN</name>
<dbReference type="SUPFAM" id="SSF53098">
    <property type="entry name" value="Ribonuclease H-like"/>
    <property type="match status" value="1"/>
</dbReference>
<gene>
    <name evidence="2" type="ORF">NE237_032630</name>
</gene>
<keyword evidence="3" id="KW-1185">Reference proteome</keyword>
<evidence type="ECO:0000313" key="2">
    <source>
        <dbReference type="EMBL" id="KAJ4981793.1"/>
    </source>
</evidence>
<dbReference type="PROSITE" id="PS50822">
    <property type="entry name" value="PIWI"/>
    <property type="match status" value="1"/>
</dbReference>
<dbReference type="AlphaFoldDB" id="A0A9Q0R395"/>
<organism evidence="2 3">
    <name type="scientific">Protea cynaroides</name>
    <dbReference type="NCBI Taxonomy" id="273540"/>
    <lineage>
        <taxon>Eukaryota</taxon>
        <taxon>Viridiplantae</taxon>
        <taxon>Streptophyta</taxon>
        <taxon>Embryophyta</taxon>
        <taxon>Tracheophyta</taxon>
        <taxon>Spermatophyta</taxon>
        <taxon>Magnoliopsida</taxon>
        <taxon>Proteales</taxon>
        <taxon>Proteaceae</taxon>
        <taxon>Protea</taxon>
    </lineage>
</organism>
<evidence type="ECO:0000313" key="3">
    <source>
        <dbReference type="Proteomes" id="UP001141806"/>
    </source>
</evidence>
<dbReference type="InterPro" id="IPR003165">
    <property type="entry name" value="Piwi"/>
</dbReference>
<dbReference type="Pfam" id="PF02171">
    <property type="entry name" value="Piwi"/>
    <property type="match status" value="1"/>
</dbReference>
<dbReference type="Gene3D" id="3.30.420.10">
    <property type="entry name" value="Ribonuclease H-like superfamily/Ribonuclease H"/>
    <property type="match status" value="1"/>
</dbReference>
<reference evidence="2" key="1">
    <citation type="journal article" date="2023" name="Plant J.">
        <title>The genome of the king protea, Protea cynaroides.</title>
        <authorList>
            <person name="Chang J."/>
            <person name="Duong T.A."/>
            <person name="Schoeman C."/>
            <person name="Ma X."/>
            <person name="Roodt D."/>
            <person name="Barker N."/>
            <person name="Li Z."/>
            <person name="Van de Peer Y."/>
            <person name="Mizrachi E."/>
        </authorList>
    </citation>
    <scope>NUCLEOTIDE SEQUENCE</scope>
    <source>
        <tissue evidence="2">Young leaves</tissue>
    </source>
</reference>
<dbReference type="GO" id="GO:0003676">
    <property type="term" value="F:nucleic acid binding"/>
    <property type="evidence" value="ECO:0007669"/>
    <property type="project" value="InterPro"/>
</dbReference>
<dbReference type="OrthoDB" id="1751161at2759"/>
<feature type="domain" description="Piwi" evidence="1">
    <location>
        <begin position="10"/>
        <end position="54"/>
    </location>
</feature>
<dbReference type="PANTHER" id="PTHR22891">
    <property type="entry name" value="EUKARYOTIC TRANSLATION INITIATION FACTOR 2C"/>
    <property type="match status" value="1"/>
</dbReference>